<dbReference type="PRINTS" id="PR00081">
    <property type="entry name" value="GDHRDH"/>
</dbReference>
<comment type="catalytic activity">
    <reaction evidence="9">
        <text>prostaglandin E1 + NAD(+) = 15-oxoprostaglandin E1 + NADH + H(+)</text>
        <dbReference type="Rhea" id="RHEA:16477"/>
        <dbReference type="ChEBI" id="CHEBI:15378"/>
        <dbReference type="ChEBI" id="CHEBI:57397"/>
        <dbReference type="ChEBI" id="CHEBI:57401"/>
        <dbReference type="ChEBI" id="CHEBI:57540"/>
        <dbReference type="ChEBI" id="CHEBI:57945"/>
    </reaction>
    <physiologicalReaction direction="left-to-right" evidence="9">
        <dbReference type="Rhea" id="RHEA:16478"/>
    </physiologicalReaction>
</comment>
<feature type="region of interest" description="Disordered" evidence="22">
    <location>
        <begin position="170"/>
        <end position="194"/>
    </location>
</feature>
<dbReference type="Gene3D" id="3.40.50.720">
    <property type="entry name" value="NAD(P)-binding Rossmann-like Domain"/>
    <property type="match status" value="1"/>
</dbReference>
<evidence type="ECO:0000256" key="1">
    <source>
        <dbReference type="ARBA" id="ARBA00006484"/>
    </source>
</evidence>
<dbReference type="AlphaFoldDB" id="A0A6G0T670"/>
<evidence type="ECO:0000256" key="18">
    <source>
        <dbReference type="ARBA" id="ARBA00048739"/>
    </source>
</evidence>
<dbReference type="EC" id="1.1.1.141" evidence="3"/>
<comment type="catalytic activity">
    <reaction evidence="14">
        <text>resolvin D1 + NAD(+) = 17-oxoresolvin D1 + NADH + H(+)</text>
        <dbReference type="Rhea" id="RHEA:50128"/>
        <dbReference type="ChEBI" id="CHEBI:15378"/>
        <dbReference type="ChEBI" id="CHEBI:57540"/>
        <dbReference type="ChEBI" id="CHEBI:57945"/>
        <dbReference type="ChEBI" id="CHEBI:132079"/>
        <dbReference type="ChEBI" id="CHEBI:132081"/>
    </reaction>
    <physiologicalReaction direction="left-to-right" evidence="14">
        <dbReference type="Rhea" id="RHEA:50129"/>
    </physiologicalReaction>
</comment>
<accession>A0A6G0T670</accession>
<comment type="catalytic activity">
    <reaction evidence="21">
        <text>resolvin E1 + NAD(+) = 18-oxo-resolvin E1 + NADH + H(+)</text>
        <dbReference type="Rhea" id="RHEA:49244"/>
        <dbReference type="ChEBI" id="CHEBI:15378"/>
        <dbReference type="ChEBI" id="CHEBI:57540"/>
        <dbReference type="ChEBI" id="CHEBI:57945"/>
        <dbReference type="ChEBI" id="CHEBI:91000"/>
        <dbReference type="ChEBI" id="CHEBI:91001"/>
    </reaction>
    <physiologicalReaction direction="left-to-right" evidence="21">
        <dbReference type="Rhea" id="RHEA:49245"/>
    </physiologicalReaction>
</comment>
<evidence type="ECO:0000256" key="11">
    <source>
        <dbReference type="ARBA" id="ARBA00048008"/>
    </source>
</evidence>
<evidence type="ECO:0000256" key="9">
    <source>
        <dbReference type="ARBA" id="ARBA00047325"/>
    </source>
</evidence>
<evidence type="ECO:0000256" key="15">
    <source>
        <dbReference type="ARBA" id="ARBA00048393"/>
    </source>
</evidence>
<comment type="catalytic activity">
    <reaction evidence="11">
        <text>14-hydroxy-(4Z,7Z,10Z,12E,16Z,19Z)-docosahexaenoate + NAD(+) = 14-oxo-(4Z,7Z,10Z,12E,16Z,19Z)-docosahexaenoate + NADH + H(+)</text>
        <dbReference type="Rhea" id="RHEA:48952"/>
        <dbReference type="ChEBI" id="CHEBI:15378"/>
        <dbReference type="ChEBI" id="CHEBI:57540"/>
        <dbReference type="ChEBI" id="CHEBI:57945"/>
        <dbReference type="ChEBI" id="CHEBI:90866"/>
        <dbReference type="ChEBI" id="CHEBI:90867"/>
    </reaction>
    <physiologicalReaction direction="left-to-right" evidence="11">
        <dbReference type="Rhea" id="RHEA:48953"/>
    </physiologicalReaction>
</comment>
<evidence type="ECO:0000256" key="3">
    <source>
        <dbReference type="ARBA" id="ARBA00038968"/>
    </source>
</evidence>
<dbReference type="EC" id="1.1.1.232" evidence="4"/>
<feature type="compositionally biased region" description="Polar residues" evidence="22">
    <location>
        <begin position="185"/>
        <end position="194"/>
    </location>
</feature>
<proteinExistence type="inferred from homology"/>
<dbReference type="PANTHER" id="PTHR44229">
    <property type="entry name" value="15-HYDROXYPROSTAGLANDIN DEHYDROGENASE [NAD(+)]"/>
    <property type="match status" value="1"/>
</dbReference>
<evidence type="ECO:0000256" key="21">
    <source>
        <dbReference type="ARBA" id="ARBA00049188"/>
    </source>
</evidence>
<organism evidence="23 24">
    <name type="scientific">Aphis glycines</name>
    <name type="common">Soybean aphid</name>
    <dbReference type="NCBI Taxonomy" id="307491"/>
    <lineage>
        <taxon>Eukaryota</taxon>
        <taxon>Metazoa</taxon>
        <taxon>Ecdysozoa</taxon>
        <taxon>Arthropoda</taxon>
        <taxon>Hexapoda</taxon>
        <taxon>Insecta</taxon>
        <taxon>Pterygota</taxon>
        <taxon>Neoptera</taxon>
        <taxon>Paraneoptera</taxon>
        <taxon>Hemiptera</taxon>
        <taxon>Sternorrhyncha</taxon>
        <taxon>Aphidomorpha</taxon>
        <taxon>Aphidoidea</taxon>
        <taxon>Aphididae</taxon>
        <taxon>Aphidini</taxon>
        <taxon>Aphis</taxon>
        <taxon>Aphis</taxon>
    </lineage>
</organism>
<comment type="catalytic activity">
    <reaction evidence="13">
        <text>(11R)-hydroxy-(5Z,8Z,12E,14Z)-eicosatetraenoate + NAD(+) = 11-oxo-(5Z,8Z,12E,14Z)-eicosatetraenoate + NADH + H(+)</text>
        <dbReference type="Rhea" id="RHEA:48640"/>
        <dbReference type="ChEBI" id="CHEBI:15378"/>
        <dbReference type="ChEBI" id="CHEBI:57540"/>
        <dbReference type="ChEBI" id="CHEBI:57945"/>
        <dbReference type="ChEBI" id="CHEBI:78836"/>
        <dbReference type="ChEBI" id="CHEBI:90697"/>
    </reaction>
    <physiologicalReaction direction="left-to-right" evidence="13">
        <dbReference type="Rhea" id="RHEA:48641"/>
    </physiologicalReaction>
</comment>
<comment type="function">
    <text evidence="8">Catalyzes the NAD-dependent dehydrogenation (oxidation) of a broad array of hydroxylated polyunsaturated fatty acids (mainly eicosanoids and docosanoids, including prostaglandins, lipoxins and resolvins), yielding their corresponding keto (oxo) metabolites. Decreases the levels of the pro-proliferative prostaglandins such as prostaglandin E2 (whose activity is increased in cancer because of an increase in the expression of cyclooxygenase 2) and generates oxo-fatty acid products that can profoundly influence cell function by abrogating pro-inflammatory cytokine expression. Converts resolvins E1, D1 and D2 to their oxo products, which represents a mode of resolvin inactivation. Resolvin E1 plays important roles during the resolution phase of acute inflammation, while resolvins D1 and D2 have a unique role in obesity-induced adipose inflammation.</text>
</comment>
<evidence type="ECO:0000256" key="4">
    <source>
        <dbReference type="ARBA" id="ARBA00039060"/>
    </source>
</evidence>
<evidence type="ECO:0000256" key="22">
    <source>
        <dbReference type="SAM" id="MobiDB-lite"/>
    </source>
</evidence>
<evidence type="ECO:0000256" key="8">
    <source>
        <dbReference type="ARBA" id="ARBA00045705"/>
    </source>
</evidence>
<protein>
    <recommendedName>
        <fullName evidence="5">15-hydroxyprostaglandin dehydrogenase [NAD(+)]</fullName>
        <ecNumber evidence="3">1.1.1.141</ecNumber>
        <ecNumber evidence="4">1.1.1.232</ecNumber>
    </recommendedName>
    <alternativeName>
        <fullName evidence="7">Eicosanoid/docosanoid dehydrogenase [NAD(+)]</fullName>
    </alternativeName>
    <alternativeName>
        <fullName evidence="6">Prostaglandin dehydrogenase 1</fullName>
    </alternativeName>
</protein>
<evidence type="ECO:0000256" key="2">
    <source>
        <dbReference type="ARBA" id="ARBA00023002"/>
    </source>
</evidence>
<evidence type="ECO:0000256" key="7">
    <source>
        <dbReference type="ARBA" id="ARBA00042026"/>
    </source>
</evidence>
<name>A0A6G0T670_APHGL</name>
<comment type="catalytic activity">
    <reaction evidence="17">
        <text>prostaglandin A1 + NAD(+) = 15-oxo-prostaglandin A1 + NADH + H(+)</text>
        <dbReference type="Rhea" id="RHEA:41263"/>
        <dbReference type="ChEBI" id="CHEBI:15378"/>
        <dbReference type="ChEBI" id="CHEBI:57398"/>
        <dbReference type="ChEBI" id="CHEBI:57540"/>
        <dbReference type="ChEBI" id="CHEBI:57945"/>
        <dbReference type="ChEBI" id="CHEBI:85072"/>
    </reaction>
    <physiologicalReaction direction="left-to-right" evidence="17">
        <dbReference type="Rhea" id="RHEA:41264"/>
    </physiologicalReaction>
</comment>
<comment type="catalytic activity">
    <reaction evidence="12">
        <text>15-oxo-(5S,6R)-dihydroxy-(7E,9E,11Z)-eicosatrienoate + NADH + H(+) = (5S,6R,15S)-trihydroxy-(7E,9E,11Z)-eicosatrienoate + NAD(+)</text>
        <dbReference type="Rhea" id="RHEA:41596"/>
        <dbReference type="ChEBI" id="CHEBI:15378"/>
        <dbReference type="ChEBI" id="CHEBI:57540"/>
        <dbReference type="ChEBI" id="CHEBI:57945"/>
        <dbReference type="ChEBI" id="CHEBI:78325"/>
        <dbReference type="ChEBI" id="CHEBI:78329"/>
    </reaction>
    <physiologicalReaction direction="left-to-right" evidence="12">
        <dbReference type="Rhea" id="RHEA:41597"/>
    </physiologicalReaction>
</comment>
<gene>
    <name evidence="23" type="ORF">AGLY_013174</name>
</gene>
<reference evidence="23 24" key="1">
    <citation type="submission" date="2019-08" db="EMBL/GenBank/DDBJ databases">
        <title>The genome of the soybean aphid Biotype 1, its phylome, world population structure and adaptation to the North American continent.</title>
        <authorList>
            <person name="Giordano R."/>
            <person name="Donthu R.K."/>
            <person name="Hernandez A.G."/>
            <person name="Wright C.L."/>
            <person name="Zimin A.V."/>
        </authorList>
    </citation>
    <scope>NUCLEOTIDE SEQUENCE [LARGE SCALE GENOMIC DNA]</scope>
    <source>
        <tissue evidence="23">Whole aphids</tissue>
    </source>
</reference>
<evidence type="ECO:0000256" key="10">
    <source>
        <dbReference type="ARBA" id="ARBA00047672"/>
    </source>
</evidence>
<evidence type="ECO:0000256" key="20">
    <source>
        <dbReference type="ARBA" id="ARBA00049151"/>
    </source>
</evidence>
<evidence type="ECO:0000256" key="13">
    <source>
        <dbReference type="ARBA" id="ARBA00048144"/>
    </source>
</evidence>
<dbReference type="GO" id="GO:0016404">
    <property type="term" value="F:15-hydroxyprostaglandin dehydrogenase (NAD+) activity"/>
    <property type="evidence" value="ECO:0007669"/>
    <property type="project" value="UniProtKB-EC"/>
</dbReference>
<comment type="catalytic activity">
    <reaction evidence="16">
        <text>lipoxin A4 + NAD(+) = 15-oxo-(5S,6R)-dihydroxy-(7E,9E,11Z,13E)-eicosatetraenoate + NADH + H(+)</text>
        <dbReference type="Rhea" id="RHEA:41572"/>
        <dbReference type="ChEBI" id="CHEBI:15378"/>
        <dbReference type="ChEBI" id="CHEBI:57540"/>
        <dbReference type="ChEBI" id="CHEBI:57945"/>
        <dbReference type="ChEBI" id="CHEBI:67026"/>
        <dbReference type="ChEBI" id="CHEBI:78311"/>
    </reaction>
    <physiologicalReaction direction="left-to-right" evidence="16">
        <dbReference type="Rhea" id="RHEA:41573"/>
    </physiologicalReaction>
</comment>
<dbReference type="PANTHER" id="PTHR44229:SF4">
    <property type="entry name" value="15-HYDROXYPROSTAGLANDIN DEHYDROGENASE [NAD(+)]"/>
    <property type="match status" value="1"/>
</dbReference>
<dbReference type="GO" id="GO:0005737">
    <property type="term" value="C:cytoplasm"/>
    <property type="evidence" value="ECO:0007669"/>
    <property type="project" value="TreeGrafter"/>
</dbReference>
<evidence type="ECO:0000256" key="19">
    <source>
        <dbReference type="ARBA" id="ARBA00048921"/>
    </source>
</evidence>
<evidence type="ECO:0000256" key="5">
    <source>
        <dbReference type="ARBA" id="ARBA00040276"/>
    </source>
</evidence>
<evidence type="ECO:0000256" key="6">
    <source>
        <dbReference type="ARBA" id="ARBA00041812"/>
    </source>
</evidence>
<dbReference type="InterPro" id="IPR036291">
    <property type="entry name" value="NAD(P)-bd_dom_sf"/>
</dbReference>
<evidence type="ECO:0000313" key="24">
    <source>
        <dbReference type="Proteomes" id="UP000475862"/>
    </source>
</evidence>
<comment type="catalytic activity">
    <reaction evidence="10">
        <text>resolvin D1 + NAD(+) = 8-oxoresolvin D1 + NADH + H(+)</text>
        <dbReference type="Rhea" id="RHEA:50124"/>
        <dbReference type="ChEBI" id="CHEBI:15378"/>
        <dbReference type="ChEBI" id="CHEBI:57540"/>
        <dbReference type="ChEBI" id="CHEBI:57945"/>
        <dbReference type="ChEBI" id="CHEBI:132079"/>
        <dbReference type="ChEBI" id="CHEBI:132080"/>
    </reaction>
    <physiologicalReaction direction="left-to-right" evidence="10">
        <dbReference type="Rhea" id="RHEA:50125"/>
    </physiologicalReaction>
</comment>
<keyword evidence="2" id="KW-0560">Oxidoreductase</keyword>
<dbReference type="OrthoDB" id="417891at2759"/>
<sequence>MGLENQVALVTGAATEIGCAYVKYLLQNKVKVLLCDVNVNKCQVILRKFLKEFPNSSLFSTKCNVTNEDEFENAFKTCIKYFGRLDIVINSAGVFNNSIERQWSDTVNINYGGVVRGTLLAIKYMGIPNGGSGGTKKHHFSLHGVKIITLCPEFTAVNWARPVCKNESMHQNGERVDEELEDSKTNQQNIEKQK</sequence>
<comment type="catalytic activity">
    <reaction evidence="20">
        <text>(15S)-hydroxy-(5Z,8Z,11Z,13E)-eicosatetraenoate + NAD(+) = 15-oxo-(5Z,8Z,11Z,13E)-eicosatetraenoate + NADH + H(+)</text>
        <dbReference type="Rhea" id="RHEA:23260"/>
        <dbReference type="ChEBI" id="CHEBI:15378"/>
        <dbReference type="ChEBI" id="CHEBI:57409"/>
        <dbReference type="ChEBI" id="CHEBI:57410"/>
        <dbReference type="ChEBI" id="CHEBI:57540"/>
        <dbReference type="ChEBI" id="CHEBI:57945"/>
        <dbReference type="EC" id="1.1.1.232"/>
    </reaction>
    <physiologicalReaction direction="left-to-right" evidence="20">
        <dbReference type="Rhea" id="RHEA:23261"/>
    </physiologicalReaction>
</comment>
<dbReference type="EMBL" id="VYZN01000054">
    <property type="protein sequence ID" value="KAE9526526.1"/>
    <property type="molecule type" value="Genomic_DNA"/>
</dbReference>
<evidence type="ECO:0000256" key="16">
    <source>
        <dbReference type="ARBA" id="ARBA00048535"/>
    </source>
</evidence>
<evidence type="ECO:0000256" key="14">
    <source>
        <dbReference type="ARBA" id="ARBA00048170"/>
    </source>
</evidence>
<evidence type="ECO:0000313" key="23">
    <source>
        <dbReference type="EMBL" id="KAE9526526.1"/>
    </source>
</evidence>
<dbReference type="Pfam" id="PF00106">
    <property type="entry name" value="adh_short"/>
    <property type="match status" value="1"/>
</dbReference>
<comment type="catalytic activity">
    <reaction evidence="19">
        <text>resolvin D2 + NAD(+) = 16-oxoresolvin D2 + NADH + H(+)</text>
        <dbReference type="Rhea" id="RHEA:53588"/>
        <dbReference type="ChEBI" id="CHEBI:15378"/>
        <dbReference type="ChEBI" id="CHEBI:57540"/>
        <dbReference type="ChEBI" id="CHEBI:57945"/>
        <dbReference type="ChEBI" id="CHEBI:133367"/>
        <dbReference type="ChEBI" id="CHEBI:137498"/>
    </reaction>
    <physiologicalReaction direction="left-to-right" evidence="19">
        <dbReference type="Rhea" id="RHEA:53589"/>
    </physiologicalReaction>
</comment>
<keyword evidence="24" id="KW-1185">Reference proteome</keyword>
<comment type="catalytic activity">
    <reaction evidence="15">
        <text>resolvin D2 + NAD(+) = 7-oxoresolvin D2 + NADH + H(+)</text>
        <dbReference type="Rhea" id="RHEA:53584"/>
        <dbReference type="ChEBI" id="CHEBI:15378"/>
        <dbReference type="ChEBI" id="CHEBI:57540"/>
        <dbReference type="ChEBI" id="CHEBI:57945"/>
        <dbReference type="ChEBI" id="CHEBI:133367"/>
        <dbReference type="ChEBI" id="CHEBI:137497"/>
    </reaction>
    <physiologicalReaction direction="left-to-right" evidence="15">
        <dbReference type="Rhea" id="RHEA:53585"/>
    </physiologicalReaction>
</comment>
<comment type="catalytic activity">
    <reaction evidence="18">
        <text>prostaglandin E2 + NAD(+) = 15-oxoprostaglandin E2 + NADH + H(+)</text>
        <dbReference type="Rhea" id="RHEA:11876"/>
        <dbReference type="ChEBI" id="CHEBI:15378"/>
        <dbReference type="ChEBI" id="CHEBI:57400"/>
        <dbReference type="ChEBI" id="CHEBI:57540"/>
        <dbReference type="ChEBI" id="CHEBI:57945"/>
        <dbReference type="ChEBI" id="CHEBI:606564"/>
        <dbReference type="EC" id="1.1.1.141"/>
    </reaction>
    <physiologicalReaction direction="left-to-right" evidence="18">
        <dbReference type="Rhea" id="RHEA:11877"/>
    </physiologicalReaction>
</comment>
<comment type="caution">
    <text evidence="23">The sequence shown here is derived from an EMBL/GenBank/DDBJ whole genome shotgun (WGS) entry which is preliminary data.</text>
</comment>
<dbReference type="Proteomes" id="UP000475862">
    <property type="component" value="Unassembled WGS sequence"/>
</dbReference>
<dbReference type="InterPro" id="IPR002347">
    <property type="entry name" value="SDR_fam"/>
</dbReference>
<dbReference type="SUPFAM" id="SSF51735">
    <property type="entry name" value="NAD(P)-binding Rossmann-fold domains"/>
    <property type="match status" value="1"/>
</dbReference>
<dbReference type="GO" id="GO:0047034">
    <property type="term" value="F:15-hydroxyicosatetraenoate dehydrogenase activity"/>
    <property type="evidence" value="ECO:0007669"/>
    <property type="project" value="UniProtKB-EC"/>
</dbReference>
<evidence type="ECO:0000256" key="17">
    <source>
        <dbReference type="ARBA" id="ARBA00048611"/>
    </source>
</evidence>
<comment type="similarity">
    <text evidence="1">Belongs to the short-chain dehydrogenases/reductases (SDR) family.</text>
</comment>
<evidence type="ECO:0000256" key="12">
    <source>
        <dbReference type="ARBA" id="ARBA00048140"/>
    </source>
</evidence>